<dbReference type="SUPFAM" id="SSF53474">
    <property type="entry name" value="alpha/beta-Hydrolases"/>
    <property type="match status" value="1"/>
</dbReference>
<dbReference type="GO" id="GO:0016787">
    <property type="term" value="F:hydrolase activity"/>
    <property type="evidence" value="ECO:0007669"/>
    <property type="project" value="UniProtKB-KW"/>
</dbReference>
<keyword evidence="2" id="KW-0378">Hydrolase</keyword>
<dbReference type="InterPro" id="IPR000073">
    <property type="entry name" value="AB_hydrolase_1"/>
</dbReference>
<organism evidence="2 3">
    <name type="scientific">Myroides marinus</name>
    <dbReference type="NCBI Taxonomy" id="703342"/>
    <lineage>
        <taxon>Bacteria</taxon>
        <taxon>Pseudomonadati</taxon>
        <taxon>Bacteroidota</taxon>
        <taxon>Flavobacteriia</taxon>
        <taxon>Flavobacteriales</taxon>
        <taxon>Flavobacteriaceae</taxon>
        <taxon>Myroides</taxon>
    </lineage>
</organism>
<dbReference type="Gene3D" id="3.40.50.1820">
    <property type="entry name" value="alpha/beta hydrolase"/>
    <property type="match status" value="1"/>
</dbReference>
<reference evidence="2 3" key="1">
    <citation type="submission" date="2016-01" db="EMBL/GenBank/DDBJ databases">
        <title>Whole genome sequencing of Myroides marinus L41.</title>
        <authorList>
            <person name="Hong K.W."/>
        </authorList>
    </citation>
    <scope>NUCLEOTIDE SEQUENCE [LARGE SCALE GENOMIC DNA]</scope>
    <source>
        <strain evidence="2 3">L41</strain>
    </source>
</reference>
<protein>
    <submittedName>
        <fullName evidence="2">Alpha/beta hydrolase</fullName>
    </submittedName>
</protein>
<evidence type="ECO:0000259" key="1">
    <source>
        <dbReference type="Pfam" id="PF00561"/>
    </source>
</evidence>
<dbReference type="RefSeq" id="WP_038988196.1">
    <property type="nucleotide sequence ID" value="NZ_JWJO01000084.1"/>
</dbReference>
<dbReference type="OrthoDB" id="2247630at2"/>
<evidence type="ECO:0000313" key="3">
    <source>
        <dbReference type="Proteomes" id="UP000076630"/>
    </source>
</evidence>
<comment type="caution">
    <text evidence="2">The sequence shown here is derived from an EMBL/GenBank/DDBJ whole genome shotgun (WGS) entry which is preliminary data.</text>
</comment>
<evidence type="ECO:0000313" key="2">
    <source>
        <dbReference type="EMBL" id="KZE73357.1"/>
    </source>
</evidence>
<sequence length="258" mass="28963">MSYKNFTHTTGELLIVSHQAEIYYEIIGKKGAPYIVMLHGGFGSVNDFEGFTSILCENYQLVGIDFRGQGRSSLGNVTQLNYPMYMRDVENVLVKLGIDHAGFIGFSDGATTGYHLANSKVVKMDWLISIGGTWCYNDTLNTDNLTPIQCQSLYPELYRMYMRVNPNKDFDTIAGLLVSMWRDGSIENLPLDMVDKIDCPVFVVCGENDPAFLPESALILSRRIQDSNLFIVPFIGHDAFNAPKNLFLQGILSFLERV</sequence>
<dbReference type="InterPro" id="IPR029058">
    <property type="entry name" value="AB_hydrolase_fold"/>
</dbReference>
<dbReference type="EMBL" id="LQNU01000112">
    <property type="protein sequence ID" value="KZE73357.1"/>
    <property type="molecule type" value="Genomic_DNA"/>
</dbReference>
<keyword evidence="3" id="KW-1185">Reference proteome</keyword>
<gene>
    <name evidence="2" type="ORF">AV926_18410</name>
</gene>
<dbReference type="AlphaFoldDB" id="A0A163UI82"/>
<dbReference type="InterPro" id="IPR050266">
    <property type="entry name" value="AB_hydrolase_sf"/>
</dbReference>
<proteinExistence type="predicted"/>
<dbReference type="GO" id="GO:0016020">
    <property type="term" value="C:membrane"/>
    <property type="evidence" value="ECO:0007669"/>
    <property type="project" value="TreeGrafter"/>
</dbReference>
<dbReference type="Proteomes" id="UP000076630">
    <property type="component" value="Unassembled WGS sequence"/>
</dbReference>
<dbReference type="PANTHER" id="PTHR43798">
    <property type="entry name" value="MONOACYLGLYCEROL LIPASE"/>
    <property type="match status" value="1"/>
</dbReference>
<accession>A0A163UI82</accession>
<feature type="domain" description="AB hydrolase-1" evidence="1">
    <location>
        <begin position="34"/>
        <end position="169"/>
    </location>
</feature>
<name>A0A163UI82_9FLAO</name>
<dbReference type="PANTHER" id="PTHR43798:SF33">
    <property type="entry name" value="HYDROLASE, PUTATIVE (AFU_ORTHOLOGUE AFUA_2G14860)-RELATED"/>
    <property type="match status" value="1"/>
</dbReference>
<dbReference type="Pfam" id="PF00561">
    <property type="entry name" value="Abhydrolase_1"/>
    <property type="match status" value="1"/>
</dbReference>